<dbReference type="InterPro" id="IPR029058">
    <property type="entry name" value="AB_hydrolase_fold"/>
</dbReference>
<evidence type="ECO:0000313" key="3">
    <source>
        <dbReference type="EMBL" id="PVH94719.1"/>
    </source>
</evidence>
<sequence length="890" mass="96326">MRALENRQENASVSLSFGSSWQILGPFQMGTREATWGADPLEYTGGFRSLQYDPNAQFRSSLPTNGAATWNITEARQTFTSSQATNATLSVSHSNVNWDFLKVVYGWAAVQYQSWARGTLTVTGTEIQHVILYTDTILEFWVDGNHYFGGDFFTFRNAPSVLHLAPGTHQIDLRLVRDVRAFGGIQAPTIDVLIHAERVSGSLELAKPGILMSDVVDGKLASPVGSVALRNSGEEDIEIISIQPSHVRIPFSLQKPGAQVVLDDVLAETSQFLTAGQTQSPSNKSLGIVIAAGQTRPVAFNVSLLSSNVSSLTYVVDYRLQSGDQSFTLEVTQNLTKTSIYEPHKITFLHPGGMASYTMLRAPAKDATCPPGNSSSLPVLLSLHGAGLEADNGVVAHALDSVPDLCAWVLFPTGVTPWSGDDWHNWGFADVEAAIESIPDWIKFVEWTGPGVDINRWIVSGHSNGGQGTWYALTHRPDKVLAAAPVSGYASIQKYVPYELWQPADPRRTAVVSASLNSYRHEMLMPNARGIPIQQQHGEIDDNVPAYNSRLLAQQLYLSGTNSSYNEVAGQNHWWDTVLTTPQLVDFYYAQTKNNATFPRRLDEFEVVVGDPGDTGSKGGLQVLSLEDPGQYGRLYVEGHTITTSNVLSLSFDPTVYEAQSLTIDGSNIASEESNGNSPVTVHKQDGGWQVLSLQSTNGNAQRTGRQLGAMTAILRSQGPFAIQHQSSNITKAIALQISRNLYQYFHADAAIQSYTAAANGSNSTGNLISIVLNTAPADGMHPDFPISITSAGISVRDNKGGKHVYGREGASIGAAFLRPLADERLELVIWGSDENGLRQAARMVPAVTGVGQPDFVVLGKEAKWKGVDGALALGFFDTQWDVTASSLVS</sequence>
<dbReference type="InterPro" id="IPR001375">
    <property type="entry name" value="Peptidase_S9_cat"/>
</dbReference>
<dbReference type="AlphaFoldDB" id="A0A2V1DBY5"/>
<proteinExistence type="predicted"/>
<gene>
    <name evidence="3" type="ORF">DM02DRAFT_645769</name>
</gene>
<dbReference type="PANTHER" id="PTHR43037">
    <property type="entry name" value="UNNAMED PRODUCT-RELATED"/>
    <property type="match status" value="1"/>
</dbReference>
<dbReference type="STRING" id="97972.A0A2V1DBY5"/>
<keyword evidence="4" id="KW-1185">Reference proteome</keyword>
<dbReference type="SUPFAM" id="SSF53474">
    <property type="entry name" value="alpha/beta-Hydrolases"/>
    <property type="match status" value="1"/>
</dbReference>
<dbReference type="Proteomes" id="UP000244855">
    <property type="component" value="Unassembled WGS sequence"/>
</dbReference>
<dbReference type="OrthoDB" id="449091at2759"/>
<name>A0A2V1DBY5_9PLEO</name>
<evidence type="ECO:0000256" key="1">
    <source>
        <dbReference type="ARBA" id="ARBA00022729"/>
    </source>
</evidence>
<dbReference type="PANTHER" id="PTHR43037:SF4">
    <property type="entry name" value="PEPTIDASE S9 PROLYL OLIGOPEPTIDASE CATALYTIC DOMAIN-CONTAINING PROTEIN"/>
    <property type="match status" value="1"/>
</dbReference>
<dbReference type="Pfam" id="PF00326">
    <property type="entry name" value="Peptidase_S9"/>
    <property type="match status" value="1"/>
</dbReference>
<dbReference type="EMBL" id="KZ805523">
    <property type="protein sequence ID" value="PVH94719.1"/>
    <property type="molecule type" value="Genomic_DNA"/>
</dbReference>
<dbReference type="GO" id="GO:0008236">
    <property type="term" value="F:serine-type peptidase activity"/>
    <property type="evidence" value="ECO:0007669"/>
    <property type="project" value="InterPro"/>
</dbReference>
<organism evidence="3 4">
    <name type="scientific">Periconia macrospinosa</name>
    <dbReference type="NCBI Taxonomy" id="97972"/>
    <lineage>
        <taxon>Eukaryota</taxon>
        <taxon>Fungi</taxon>
        <taxon>Dikarya</taxon>
        <taxon>Ascomycota</taxon>
        <taxon>Pezizomycotina</taxon>
        <taxon>Dothideomycetes</taxon>
        <taxon>Pleosporomycetidae</taxon>
        <taxon>Pleosporales</taxon>
        <taxon>Massarineae</taxon>
        <taxon>Periconiaceae</taxon>
        <taxon>Periconia</taxon>
    </lineage>
</organism>
<feature type="domain" description="Peptidase S9 prolyl oligopeptidase catalytic" evidence="2">
    <location>
        <begin position="418"/>
        <end position="577"/>
    </location>
</feature>
<accession>A0A2V1DBY5</accession>
<protein>
    <recommendedName>
        <fullName evidence="2">Peptidase S9 prolyl oligopeptidase catalytic domain-containing protein</fullName>
    </recommendedName>
</protein>
<evidence type="ECO:0000259" key="2">
    <source>
        <dbReference type="Pfam" id="PF00326"/>
    </source>
</evidence>
<dbReference type="InterPro" id="IPR050955">
    <property type="entry name" value="Plant_Biomass_Hydrol_Est"/>
</dbReference>
<evidence type="ECO:0000313" key="4">
    <source>
        <dbReference type="Proteomes" id="UP000244855"/>
    </source>
</evidence>
<dbReference type="Gene3D" id="3.40.50.1820">
    <property type="entry name" value="alpha/beta hydrolase"/>
    <property type="match status" value="1"/>
</dbReference>
<dbReference type="GO" id="GO:0006508">
    <property type="term" value="P:proteolysis"/>
    <property type="evidence" value="ECO:0007669"/>
    <property type="project" value="InterPro"/>
</dbReference>
<keyword evidence="1" id="KW-0732">Signal</keyword>
<reference evidence="3 4" key="1">
    <citation type="journal article" date="2018" name="Sci. Rep.">
        <title>Comparative genomics provides insights into the lifestyle and reveals functional heterogeneity of dark septate endophytic fungi.</title>
        <authorList>
            <person name="Knapp D.G."/>
            <person name="Nemeth J.B."/>
            <person name="Barry K."/>
            <person name="Hainaut M."/>
            <person name="Henrissat B."/>
            <person name="Johnson J."/>
            <person name="Kuo A."/>
            <person name="Lim J.H.P."/>
            <person name="Lipzen A."/>
            <person name="Nolan M."/>
            <person name="Ohm R.A."/>
            <person name="Tamas L."/>
            <person name="Grigoriev I.V."/>
            <person name="Spatafora J.W."/>
            <person name="Nagy L.G."/>
            <person name="Kovacs G.M."/>
        </authorList>
    </citation>
    <scope>NUCLEOTIDE SEQUENCE [LARGE SCALE GENOMIC DNA]</scope>
    <source>
        <strain evidence="3 4">DSE2036</strain>
    </source>
</reference>